<evidence type="ECO:0000259" key="2">
    <source>
        <dbReference type="PROSITE" id="PS50110"/>
    </source>
</evidence>
<organism evidence="3 4">
    <name type="scientific">Roseibium alexandrii</name>
    <dbReference type="NCBI Taxonomy" id="388408"/>
    <lineage>
        <taxon>Bacteria</taxon>
        <taxon>Pseudomonadati</taxon>
        <taxon>Pseudomonadota</taxon>
        <taxon>Alphaproteobacteria</taxon>
        <taxon>Hyphomicrobiales</taxon>
        <taxon>Stappiaceae</taxon>
        <taxon>Roseibium</taxon>
    </lineage>
</organism>
<protein>
    <submittedName>
        <fullName evidence="3">Response regulator FixJ</fullName>
    </submittedName>
</protein>
<keyword evidence="4" id="KW-1185">Reference proteome</keyword>
<dbReference type="InterPro" id="IPR001789">
    <property type="entry name" value="Sig_transdc_resp-reg_receiver"/>
</dbReference>
<dbReference type="AlphaFoldDB" id="A0A0M6ZR11"/>
<dbReference type="Gene3D" id="1.10.3210.10">
    <property type="entry name" value="Hypothetical protein af1432"/>
    <property type="match status" value="1"/>
</dbReference>
<dbReference type="EMBL" id="CXWD01000002">
    <property type="protein sequence ID" value="CTQ64777.1"/>
    <property type="molecule type" value="Genomic_DNA"/>
</dbReference>
<dbReference type="STRING" id="388408.LAX5112_00399"/>
<comment type="caution">
    <text evidence="1">Lacks conserved residue(s) required for the propagation of feature annotation.</text>
</comment>
<dbReference type="PANTHER" id="PTHR45228:SF4">
    <property type="entry name" value="LIPOPROTEIN"/>
    <property type="match status" value="1"/>
</dbReference>
<dbReference type="PANTHER" id="PTHR45228">
    <property type="entry name" value="CYCLIC DI-GMP PHOSPHODIESTERASE TM_0186-RELATED"/>
    <property type="match status" value="1"/>
</dbReference>
<dbReference type="SMART" id="SM00448">
    <property type="entry name" value="REC"/>
    <property type="match status" value="1"/>
</dbReference>
<dbReference type="SUPFAM" id="SSF52172">
    <property type="entry name" value="CheY-like"/>
    <property type="match status" value="1"/>
</dbReference>
<sequence>MMKREEMIVVVDPDVSVQSAMTKLFSEHHALSCFSDAEAAIEFLKKHPATAVVFSCYNIPEYDGVAFLSECAVVAPQAARIMLTREGSKDVIKKALNEGHAFMYLEKPCQRAEIISALEAGLSHHRQLAKERALLERTLSGSVKMLIEMLSVFHPEAFRRTPIIRQQAVRLAREIGLKKTWELEMAVMLSPLGEAMLPKEILSRYRAARNLSDEERSILAKAPEQTRDLLQNIPQLERVADYLYLSACGYDGSGFPENGPEGDKIPLVSRILKLLTDLWYASPEGGPDAAAFDALMINWRQYDPRLLELAKEILLKEKPAEQKTLFQHCYIRSLRPGDVLVDDVRTETSFELVLARGHLLTPTMIRRLEHFNKTSGVRQPIRVRRSKAAEPVLNETA</sequence>
<name>A0A0M6ZR11_9HYPH</name>
<dbReference type="PROSITE" id="PS50110">
    <property type="entry name" value="RESPONSE_REGULATORY"/>
    <property type="match status" value="1"/>
</dbReference>
<accession>A0A0M6ZR11</accession>
<feature type="domain" description="Response regulatory" evidence="2">
    <location>
        <begin position="7"/>
        <end position="122"/>
    </location>
</feature>
<evidence type="ECO:0000313" key="3">
    <source>
        <dbReference type="EMBL" id="CTQ64777.1"/>
    </source>
</evidence>
<dbReference type="Gene3D" id="3.40.50.2300">
    <property type="match status" value="1"/>
</dbReference>
<dbReference type="InterPro" id="IPR052020">
    <property type="entry name" value="Cyclic_di-GMP/3'3'-cGAMP_PDE"/>
</dbReference>
<gene>
    <name evidence="3" type="ORF">LAX5112_00399</name>
</gene>
<dbReference type="InterPro" id="IPR011006">
    <property type="entry name" value="CheY-like_superfamily"/>
</dbReference>
<evidence type="ECO:0000256" key="1">
    <source>
        <dbReference type="PROSITE-ProRule" id="PRU00169"/>
    </source>
</evidence>
<reference evidence="4" key="1">
    <citation type="submission" date="2015-07" db="EMBL/GenBank/DDBJ databases">
        <authorList>
            <person name="Rodrigo-Torres Lidia"/>
            <person name="Arahal R.David."/>
        </authorList>
    </citation>
    <scope>NUCLEOTIDE SEQUENCE [LARGE SCALE GENOMIC DNA]</scope>
    <source>
        <strain evidence="4">CECT 5112</strain>
    </source>
</reference>
<evidence type="ECO:0000313" key="4">
    <source>
        <dbReference type="Proteomes" id="UP000053235"/>
    </source>
</evidence>
<dbReference type="GO" id="GO:0000160">
    <property type="term" value="P:phosphorelay signal transduction system"/>
    <property type="evidence" value="ECO:0007669"/>
    <property type="project" value="InterPro"/>
</dbReference>
<proteinExistence type="predicted"/>
<dbReference type="Pfam" id="PF13487">
    <property type="entry name" value="HD_5"/>
    <property type="match status" value="1"/>
</dbReference>
<dbReference type="Proteomes" id="UP000053235">
    <property type="component" value="Unassembled WGS sequence"/>
</dbReference>
<dbReference type="Pfam" id="PF00072">
    <property type="entry name" value="Response_reg"/>
    <property type="match status" value="1"/>
</dbReference>